<evidence type="ECO:0000259" key="8">
    <source>
        <dbReference type="Pfam" id="PF01967"/>
    </source>
</evidence>
<feature type="active site" evidence="7">
    <location>
        <position position="128"/>
    </location>
</feature>
<dbReference type="AlphaFoldDB" id="I4Z0F1"/>
<evidence type="ECO:0000256" key="4">
    <source>
        <dbReference type="ARBA" id="ARBA00023150"/>
    </source>
</evidence>
<dbReference type="UniPathway" id="UPA00344"/>
<dbReference type="Gene3D" id="3.30.70.640">
    <property type="entry name" value="Molybdopterin cofactor biosynthesis C (MoaC) domain"/>
    <property type="match status" value="1"/>
</dbReference>
<dbReference type="Proteomes" id="UP000003947">
    <property type="component" value="Unassembled WGS sequence"/>
</dbReference>
<dbReference type="STRING" id="864069.MicloDRAFT_00021750"/>
<dbReference type="CDD" id="cd01420">
    <property type="entry name" value="MoaC_PE"/>
    <property type="match status" value="1"/>
</dbReference>
<dbReference type="InterPro" id="IPR036522">
    <property type="entry name" value="MoaC_sf"/>
</dbReference>
<evidence type="ECO:0000256" key="3">
    <source>
        <dbReference type="ARBA" id="ARBA00012575"/>
    </source>
</evidence>
<dbReference type="InterPro" id="IPR023045">
    <property type="entry name" value="MoaC"/>
</dbReference>
<dbReference type="PANTHER" id="PTHR22960:SF29">
    <property type="entry name" value="CYCLIC PYRANOPTERIN MONOPHOSPHATE SYNTHASE"/>
    <property type="match status" value="1"/>
</dbReference>
<comment type="pathway">
    <text evidence="2 7">Cofactor biosynthesis; molybdopterin biosynthesis.</text>
</comment>
<comment type="subunit">
    <text evidence="7">Homohexamer; trimer of dimers.</text>
</comment>
<name>I4Z0F1_9HYPH</name>
<comment type="function">
    <text evidence="6 7">Catalyzes the conversion of (8S)-3',8-cyclo-7,8-dihydroguanosine 5'-triphosphate to cyclic pyranopterin monophosphate (cPMP).</text>
</comment>
<keyword evidence="4 7" id="KW-0501">Molybdenum cofactor biosynthesis</keyword>
<feature type="binding site" evidence="7">
    <location>
        <begin position="113"/>
        <end position="114"/>
    </location>
    <ligand>
        <name>substrate</name>
    </ligand>
</feature>
<dbReference type="EMBL" id="JH660641">
    <property type="protein sequence ID" value="EIM29693.1"/>
    <property type="molecule type" value="Genomic_DNA"/>
</dbReference>
<feature type="binding site" evidence="7">
    <location>
        <begin position="75"/>
        <end position="77"/>
    </location>
    <ligand>
        <name>substrate</name>
    </ligand>
</feature>
<reference evidence="9 10" key="1">
    <citation type="submission" date="2012-02" db="EMBL/GenBank/DDBJ databases">
        <title>Improved High-Quality Draft sequence of Microvirga sp. WSM3557.</title>
        <authorList>
            <consortium name="US DOE Joint Genome Institute"/>
            <person name="Lucas S."/>
            <person name="Han J."/>
            <person name="Lapidus A."/>
            <person name="Cheng J.-F."/>
            <person name="Goodwin L."/>
            <person name="Pitluck S."/>
            <person name="Peters L."/>
            <person name="Zhang X."/>
            <person name="Detter J.C."/>
            <person name="Han C."/>
            <person name="Tapia R."/>
            <person name="Land M."/>
            <person name="Hauser L."/>
            <person name="Kyrpides N."/>
            <person name="Ivanova N."/>
            <person name="Pagani I."/>
            <person name="Brau L."/>
            <person name="Yates R."/>
            <person name="O'Hara G."/>
            <person name="Rui T."/>
            <person name="Howieson J."/>
            <person name="Reeve W."/>
            <person name="Woyke T."/>
        </authorList>
    </citation>
    <scope>NUCLEOTIDE SEQUENCE [LARGE SCALE GENOMIC DNA]</scope>
    <source>
        <strain evidence="9 10">WSM3557</strain>
    </source>
</reference>
<dbReference type="PATRIC" id="fig|864069.3.peg.2371"/>
<keyword evidence="5 7" id="KW-0456">Lyase</keyword>
<dbReference type="RefSeq" id="WP_009491159.1">
    <property type="nucleotide sequence ID" value="NZ_CP141048.1"/>
</dbReference>
<keyword evidence="10" id="KW-1185">Reference proteome</keyword>
<dbReference type="InterPro" id="IPR047594">
    <property type="entry name" value="MoaC_bact/euk"/>
</dbReference>
<comment type="catalytic activity">
    <reaction evidence="1 7">
        <text>(8S)-3',8-cyclo-7,8-dihydroguanosine 5'-triphosphate = cyclic pyranopterin phosphate + diphosphate</text>
        <dbReference type="Rhea" id="RHEA:49580"/>
        <dbReference type="ChEBI" id="CHEBI:33019"/>
        <dbReference type="ChEBI" id="CHEBI:59648"/>
        <dbReference type="ChEBI" id="CHEBI:131766"/>
        <dbReference type="EC" id="4.6.1.17"/>
    </reaction>
</comment>
<dbReference type="HOGENOM" id="CLU_074693_1_1_5"/>
<sequence>MTKLTHLDATGQASMVDVSDKSVTSRTAIAEGCVIMQAETLDLIRHGEAKKGDVLGTARLAGIMASKRTHELIPLCHPLLISKVKVDCTLDDTLPGIRVSAEVKVSGQTGVEMEALTAVSVACLTIYDMVKAADKGMRIEHIRLRRKSGGRSGDFEAP</sequence>
<proteinExistence type="inferred from homology"/>
<dbReference type="HAMAP" id="MF_01224_B">
    <property type="entry name" value="MoaC_B"/>
    <property type="match status" value="1"/>
</dbReference>
<protein>
    <recommendedName>
        <fullName evidence="3 7">Cyclic pyranopterin monophosphate synthase</fullName>
        <ecNumber evidence="3 7">4.6.1.17</ecNumber>
    </recommendedName>
    <alternativeName>
        <fullName evidence="7">Molybdenum cofactor biosynthesis protein C</fullName>
    </alternativeName>
</protein>
<dbReference type="eggNOG" id="COG0315">
    <property type="taxonomic scope" value="Bacteria"/>
</dbReference>
<dbReference type="InterPro" id="IPR002820">
    <property type="entry name" value="Mopterin_CF_biosynth-C_dom"/>
</dbReference>
<dbReference type="SUPFAM" id="SSF55040">
    <property type="entry name" value="Molybdenum cofactor biosynthesis protein C, MoaC"/>
    <property type="match status" value="1"/>
</dbReference>
<gene>
    <name evidence="7" type="primary">moaC</name>
    <name evidence="9" type="ORF">MicloDRAFT_00021750</name>
</gene>
<organism evidence="9 10">
    <name type="scientific">Microvirga lotononidis</name>
    <dbReference type="NCBI Taxonomy" id="864069"/>
    <lineage>
        <taxon>Bacteria</taxon>
        <taxon>Pseudomonadati</taxon>
        <taxon>Pseudomonadota</taxon>
        <taxon>Alphaproteobacteria</taxon>
        <taxon>Hyphomicrobiales</taxon>
        <taxon>Methylobacteriaceae</taxon>
        <taxon>Microvirga</taxon>
    </lineage>
</organism>
<evidence type="ECO:0000313" key="9">
    <source>
        <dbReference type="EMBL" id="EIM29693.1"/>
    </source>
</evidence>
<evidence type="ECO:0000256" key="2">
    <source>
        <dbReference type="ARBA" id="ARBA00005046"/>
    </source>
</evidence>
<dbReference type="OrthoDB" id="9794429at2"/>
<feature type="domain" description="Molybdopterin cofactor biosynthesis C (MoaC)" evidence="8">
    <location>
        <begin position="15"/>
        <end position="150"/>
    </location>
</feature>
<evidence type="ECO:0000256" key="1">
    <source>
        <dbReference type="ARBA" id="ARBA00001637"/>
    </source>
</evidence>
<dbReference type="PANTHER" id="PTHR22960">
    <property type="entry name" value="MOLYBDOPTERIN COFACTOR SYNTHESIS PROTEIN A"/>
    <property type="match status" value="1"/>
</dbReference>
<dbReference type="GO" id="GO:0061799">
    <property type="term" value="F:cyclic pyranopterin monophosphate synthase activity"/>
    <property type="evidence" value="ECO:0007669"/>
    <property type="project" value="UniProtKB-UniRule"/>
</dbReference>
<accession>I4Z0F1</accession>
<dbReference type="InterPro" id="IPR050105">
    <property type="entry name" value="MoCo_biosynth_MoaA/MoaC"/>
</dbReference>
<evidence type="ECO:0000256" key="7">
    <source>
        <dbReference type="HAMAP-Rule" id="MF_01224"/>
    </source>
</evidence>
<dbReference type="Pfam" id="PF01967">
    <property type="entry name" value="MoaC"/>
    <property type="match status" value="1"/>
</dbReference>
<dbReference type="NCBIfam" id="NF006870">
    <property type="entry name" value="PRK09364.1"/>
    <property type="match status" value="1"/>
</dbReference>
<dbReference type="GO" id="GO:0006777">
    <property type="term" value="P:Mo-molybdopterin cofactor biosynthetic process"/>
    <property type="evidence" value="ECO:0007669"/>
    <property type="project" value="UniProtKB-UniRule"/>
</dbReference>
<evidence type="ECO:0000313" key="10">
    <source>
        <dbReference type="Proteomes" id="UP000003947"/>
    </source>
</evidence>
<evidence type="ECO:0000256" key="5">
    <source>
        <dbReference type="ARBA" id="ARBA00023239"/>
    </source>
</evidence>
<evidence type="ECO:0000256" key="6">
    <source>
        <dbReference type="ARBA" id="ARBA00055087"/>
    </source>
</evidence>
<comment type="similarity">
    <text evidence="7">Belongs to the MoaC family.</text>
</comment>
<dbReference type="EC" id="4.6.1.17" evidence="3 7"/>
<dbReference type="NCBIfam" id="TIGR00581">
    <property type="entry name" value="moaC"/>
    <property type="match status" value="1"/>
</dbReference>